<reference evidence="14 16" key="4">
    <citation type="journal article" date="2003" name="Mol. Microbiol.">
        <title>An integrated analysis of the genome of the hyperthermophilic archaeon Pyrococcus abyssi.</title>
        <authorList>
            <person name="Cohen G."/>
            <person name="Barbe V."/>
            <person name="Flament D."/>
            <person name="Galperin M."/>
            <person name="Heilig R."/>
            <person name="Ripp R."/>
            <person name="Lecompte O."/>
            <person name="Prieur D."/>
            <person name="Poch O."/>
            <person name="Quellerou J."/>
            <person name="Thierry J.C."/>
            <person name="Van der Oost J."/>
            <person name="Weissenbach J."/>
            <person name="Zivanovic Y."/>
            <person name="Forterre P."/>
        </authorList>
    </citation>
    <scope>NUCLEOTIDE SEQUENCE [LARGE SCALE GENOMIC DNA]</scope>
    <source>
        <strain evidence="16">GE5 / Orsay</strain>
        <strain evidence="14">Orsay</strain>
    </source>
</reference>
<evidence type="ECO:0000256" key="7">
    <source>
        <dbReference type="ARBA" id="ARBA00023224"/>
    </source>
</evidence>
<dbReference type="Gene3D" id="1.10.287.950">
    <property type="entry name" value="Methyl-accepting chemotaxis protein"/>
    <property type="match status" value="1"/>
</dbReference>
<evidence type="ECO:0000313" key="14">
    <source>
        <dbReference type="EMBL" id="CAB50454.1"/>
    </source>
</evidence>
<evidence type="ECO:0000256" key="2">
    <source>
        <dbReference type="ARBA" id="ARBA00022475"/>
    </source>
</evidence>
<dbReference type="InterPro" id="IPR033479">
    <property type="entry name" value="dCache_1"/>
</dbReference>
<name>Q9UYF8_PYRAB</name>
<evidence type="ECO:0000256" key="6">
    <source>
        <dbReference type="ARBA" id="ARBA00023136"/>
    </source>
</evidence>
<evidence type="ECO:0000256" key="10">
    <source>
        <dbReference type="SAM" id="Coils"/>
    </source>
</evidence>
<dbReference type="PATRIC" id="fig|272844.11.peg.1649"/>
<evidence type="ECO:0000256" key="4">
    <source>
        <dbReference type="ARBA" id="ARBA00022692"/>
    </source>
</evidence>
<reference evidence="14" key="1">
    <citation type="submission" date="1999-07" db="EMBL/GenBank/DDBJ databases">
        <authorList>
            <person name="Genoscope"/>
        </authorList>
    </citation>
    <scope>NUCLEOTIDE SEQUENCE</scope>
    <source>
        <strain evidence="14">Orsay</strain>
    </source>
</reference>
<protein>
    <submittedName>
        <fullName evidence="14 15">Methyl-accepting chemotaxis protein</fullName>
    </submittedName>
</protein>
<evidence type="ECO:0000256" key="3">
    <source>
        <dbReference type="ARBA" id="ARBA00022500"/>
    </source>
</evidence>
<dbReference type="eggNOG" id="arCOG02320">
    <property type="taxonomic scope" value="Archaea"/>
</dbReference>
<keyword evidence="2" id="KW-1003">Cell membrane</keyword>
<dbReference type="Proteomes" id="UP000000810">
    <property type="component" value="Chromosome"/>
</dbReference>
<feature type="transmembrane region" description="Helical" evidence="11">
    <location>
        <begin position="307"/>
        <end position="330"/>
    </location>
</feature>
<reference evidence="14" key="3">
    <citation type="journal article" date="2001" name="Genome Res.">
        <title>Genome evolution at the genus level: comparison of three complete genomes of hyperthermophilic archaea.</title>
        <authorList>
            <person name="Lecompte O."/>
            <person name="Ripp R."/>
            <person name="Puzos-Barbe V."/>
            <person name="Duprat S."/>
            <person name="Heilig R."/>
            <person name="Dietrich J."/>
            <person name="Thierry J.C."/>
            <person name="Poch O."/>
        </authorList>
    </citation>
    <scope>NUCLEOTIDE SEQUENCE</scope>
    <source>
        <strain evidence="14">Orsay</strain>
    </source>
</reference>
<dbReference type="Pfam" id="PF00015">
    <property type="entry name" value="MCPsignal"/>
    <property type="match status" value="1"/>
</dbReference>
<evidence type="ECO:0000313" key="16">
    <source>
        <dbReference type="Proteomes" id="UP000000810"/>
    </source>
</evidence>
<dbReference type="CDD" id="cd12913">
    <property type="entry name" value="PDC1_MCP_like"/>
    <property type="match status" value="1"/>
</dbReference>
<keyword evidence="3" id="KW-0145">Chemotaxis</keyword>
<dbReference type="Pfam" id="PF00672">
    <property type="entry name" value="HAMP"/>
    <property type="match status" value="1"/>
</dbReference>
<feature type="domain" description="HAMP" evidence="13">
    <location>
        <begin position="382"/>
        <end position="434"/>
    </location>
</feature>
<evidence type="ECO:0000313" key="17">
    <source>
        <dbReference type="Proteomes" id="UP000009139"/>
    </source>
</evidence>
<reference evidence="14" key="2">
    <citation type="journal article" date="2000" name="J. Mol. Biol.">
        <title>Archaeal homologs of eukaryotic methylation guide small nucleolar RNAs: lessons from the Pyrococcus genomes.</title>
        <authorList>
            <person name="Gaspin C."/>
            <person name="Cavaille J."/>
            <person name="Erauso G."/>
        </authorList>
    </citation>
    <scope>NUCLEOTIDE SEQUENCE</scope>
    <source>
        <strain evidence="14">Orsay</strain>
    </source>
</reference>
<keyword evidence="10" id="KW-0175">Coiled coil</keyword>
<dbReference type="InterPro" id="IPR003660">
    <property type="entry name" value="HAMP_dom"/>
</dbReference>
<dbReference type="SUPFAM" id="SSF58104">
    <property type="entry name" value="Methyl-accepting chemotaxis protein (MCP) signaling domain"/>
    <property type="match status" value="1"/>
</dbReference>
<feature type="coiled-coil region" evidence="10">
    <location>
        <begin position="450"/>
        <end position="481"/>
    </location>
</feature>
<dbReference type="Pfam" id="PF02743">
    <property type="entry name" value="dCache_1"/>
    <property type="match status" value="1"/>
</dbReference>
<dbReference type="HOGENOM" id="CLU_000445_107_19_2"/>
<dbReference type="AlphaFoldDB" id="Q9UYF8"/>
<dbReference type="RefSeq" id="WP_010868667.1">
    <property type="nucleotide sequence ID" value="NC_000868.1"/>
</dbReference>
<dbReference type="CDD" id="cd11386">
    <property type="entry name" value="MCP_signal"/>
    <property type="match status" value="1"/>
</dbReference>
<dbReference type="GO" id="GO:0007165">
    <property type="term" value="P:signal transduction"/>
    <property type="evidence" value="ECO:0007669"/>
    <property type="project" value="UniProtKB-KW"/>
</dbReference>
<reference evidence="15 17" key="5">
    <citation type="journal article" date="2012" name="Curr. Microbiol.">
        <title>Re-annotation of two hyperthermophilic archaea Pyrococcus abyssi GE5 and Pyrococcus furiosus DSM 3638.</title>
        <authorList>
            <person name="Gao J."/>
            <person name="Wang J."/>
        </authorList>
    </citation>
    <scope>GENOME REANNOTATION</scope>
    <source>
        <strain evidence="15">GE5</strain>
        <strain evidence="17">GE5 / Orsay</strain>
    </source>
</reference>
<dbReference type="PIR" id="H75001">
    <property type="entry name" value="H75001"/>
</dbReference>
<evidence type="ECO:0000259" key="13">
    <source>
        <dbReference type="PROSITE" id="PS50885"/>
    </source>
</evidence>
<keyword evidence="7 9" id="KW-0807">Transducer</keyword>
<feature type="transmembrane region" description="Helical" evidence="11">
    <location>
        <begin position="7"/>
        <end position="30"/>
    </location>
</feature>
<evidence type="ECO:0000256" key="1">
    <source>
        <dbReference type="ARBA" id="ARBA00004651"/>
    </source>
</evidence>
<dbReference type="PANTHER" id="PTHR32089:SF112">
    <property type="entry name" value="LYSOZYME-LIKE PROTEIN-RELATED"/>
    <property type="match status" value="1"/>
</dbReference>
<dbReference type="Proteomes" id="UP000009139">
    <property type="component" value="Chromosome"/>
</dbReference>
<gene>
    <name evidence="15" type="primary">tlpC</name>
    <name evidence="14" type="ORF">PAB1336</name>
</gene>
<evidence type="ECO:0000313" key="15">
    <source>
        <dbReference type="EMBL" id="CCE71004.1"/>
    </source>
</evidence>
<dbReference type="PANTHER" id="PTHR32089">
    <property type="entry name" value="METHYL-ACCEPTING CHEMOTAXIS PROTEIN MCPB"/>
    <property type="match status" value="1"/>
</dbReference>
<feature type="domain" description="Methyl-accepting transducer" evidence="12">
    <location>
        <begin position="453"/>
        <end position="703"/>
    </location>
</feature>
<dbReference type="SMART" id="SM00304">
    <property type="entry name" value="HAMP"/>
    <property type="match status" value="2"/>
</dbReference>
<proteinExistence type="inferred from homology"/>
<organism evidence="14 16">
    <name type="scientific">Pyrococcus abyssi (strain GE5 / Orsay)</name>
    <dbReference type="NCBI Taxonomy" id="272844"/>
    <lineage>
        <taxon>Archaea</taxon>
        <taxon>Methanobacteriati</taxon>
        <taxon>Methanobacteriota</taxon>
        <taxon>Thermococci</taxon>
        <taxon>Thermococcales</taxon>
        <taxon>Thermococcaceae</taxon>
        <taxon>Pyrococcus</taxon>
    </lineage>
</organism>
<feature type="coiled-coil region" evidence="10">
    <location>
        <begin position="597"/>
        <end position="628"/>
    </location>
</feature>
<dbReference type="CDD" id="cd06225">
    <property type="entry name" value="HAMP"/>
    <property type="match status" value="1"/>
</dbReference>
<dbReference type="PROSITE" id="PS50885">
    <property type="entry name" value="HAMP"/>
    <property type="match status" value="1"/>
</dbReference>
<dbReference type="InterPro" id="IPR029151">
    <property type="entry name" value="Sensor-like_sf"/>
</dbReference>
<dbReference type="Gene3D" id="3.30.450.20">
    <property type="entry name" value="PAS domain"/>
    <property type="match status" value="2"/>
</dbReference>
<evidence type="ECO:0000256" key="9">
    <source>
        <dbReference type="PROSITE-ProRule" id="PRU00284"/>
    </source>
</evidence>
<dbReference type="EMBL" id="AJ248288">
    <property type="protein sequence ID" value="CAB50454.1"/>
    <property type="molecule type" value="Genomic_DNA"/>
</dbReference>
<dbReference type="GO" id="GO:0005886">
    <property type="term" value="C:plasma membrane"/>
    <property type="evidence" value="ECO:0007669"/>
    <property type="project" value="UniProtKB-SubCell"/>
</dbReference>
<evidence type="ECO:0000256" key="8">
    <source>
        <dbReference type="ARBA" id="ARBA00029447"/>
    </source>
</evidence>
<dbReference type="Gene3D" id="6.10.340.10">
    <property type="match status" value="1"/>
</dbReference>
<dbReference type="InterPro" id="IPR004089">
    <property type="entry name" value="MCPsignal_dom"/>
</dbReference>
<keyword evidence="5 11" id="KW-1133">Transmembrane helix</keyword>
<keyword evidence="16" id="KW-1185">Reference proteome</keyword>
<dbReference type="EMBL" id="HE613800">
    <property type="protein sequence ID" value="CCE71004.1"/>
    <property type="molecule type" value="Genomic_DNA"/>
</dbReference>
<feature type="coiled-coil region" evidence="10">
    <location>
        <begin position="657"/>
        <end position="733"/>
    </location>
</feature>
<dbReference type="STRING" id="272844.PAB1336"/>
<sequence>MQFRKKIILMAIMSAVITMAIFGGVTIYSFNKVYGVIKGEIQAPAIEQGGQLAMSAAEVAEKMFDDFFARVADYGTMATEVVKEAYAKGLDSNETAMREFLLSEFKKIKELNKDVSYVYFGDEEGHMYMYPPDELPEGYDPRVRPWYVQAKEKGGAIITEPYRDAATGQWVITYAVPVYVNGQFKGVIGLDVFVSTLLNETKKIKLGKTGYIAIIDQNGMTLVHPNEEFINKLNIFQVPELKDLADELKKGKDEGYVLYTFQGIKKIGGYKRLKTTGWIVVATVPLSDITGPILSATDTAINKMKMIVIQGFAVGFVIIVAILVVIYKIASNTLAPLEKLKYAAQALAEGRLKQVSEYLKQIRYLERDEIGALIQAFEAVSKDLVGTLNAISKKLERLAEGDLSNGLTVEVRGELRDIIEDIRSVTETFRESIGSLVEMANDLEKRANALAQVSKDVTEAINQVNEAIQQVSIEAQRQQETINEITDGMRLVAQTSEESVRAMEEFSGAVTEVVSIANEGSQKGDEALKRIEDIQHMMSRIEETVSKVAEMSRNIEEITNVITSIAEQTNLLALNAAIEAARAGEAGRGFAVVAQEIRKLAEESKQAADNIKSIIDKITDEIKEAVEATKEGVSVIGESSETLRDTIGYLANIATLLQETSERMTTVKEQIVRTQEEVDKALRALENLAASAEETTASAEEVSSAIEQQTAAIEELRRAAQELKDMVGRMRQIVGKFKV</sequence>
<dbReference type="CDD" id="cd12912">
    <property type="entry name" value="PDC2_MCP_like"/>
    <property type="match status" value="1"/>
</dbReference>
<dbReference type="PROSITE" id="PS50111">
    <property type="entry name" value="CHEMOTAXIS_TRANSDUC_2"/>
    <property type="match status" value="1"/>
</dbReference>
<keyword evidence="4 11" id="KW-0812">Transmembrane</keyword>
<dbReference type="GO" id="GO:0006935">
    <property type="term" value="P:chemotaxis"/>
    <property type="evidence" value="ECO:0007669"/>
    <property type="project" value="UniProtKB-KW"/>
</dbReference>
<dbReference type="OrthoDB" id="342253at2157"/>
<evidence type="ECO:0000256" key="11">
    <source>
        <dbReference type="SAM" id="Phobius"/>
    </source>
</evidence>
<evidence type="ECO:0000256" key="5">
    <source>
        <dbReference type="ARBA" id="ARBA00022989"/>
    </source>
</evidence>
<dbReference type="SMART" id="SM00283">
    <property type="entry name" value="MA"/>
    <property type="match status" value="1"/>
</dbReference>
<comment type="similarity">
    <text evidence="8">Belongs to the methyl-accepting chemotaxis (MCP) protein family.</text>
</comment>
<accession>Q9UYF8</accession>
<dbReference type="KEGG" id="pab:PAB1336"/>
<keyword evidence="6 11" id="KW-0472">Membrane</keyword>
<dbReference type="eggNOG" id="arCOG02362">
    <property type="taxonomic scope" value="Archaea"/>
</dbReference>
<comment type="subcellular location">
    <subcellularLocation>
        <location evidence="1">Cell membrane</location>
        <topology evidence="1">Multi-pass membrane protein</topology>
    </subcellularLocation>
</comment>
<evidence type="ECO:0000259" key="12">
    <source>
        <dbReference type="PROSITE" id="PS50111"/>
    </source>
</evidence>
<dbReference type="SUPFAM" id="SSF103190">
    <property type="entry name" value="Sensory domain-like"/>
    <property type="match status" value="1"/>
</dbReference>